<proteinExistence type="predicted"/>
<protein>
    <recommendedName>
        <fullName evidence="2">DUF1841 domain-containing protein</fullName>
    </recommendedName>
</protein>
<reference evidence="1" key="1">
    <citation type="submission" date="2016-10" db="EMBL/GenBank/DDBJ databases">
        <authorList>
            <person name="de Groot N.N."/>
        </authorList>
    </citation>
    <scope>NUCLEOTIDE SEQUENCE</scope>
</reference>
<dbReference type="InterPro" id="IPR014993">
    <property type="entry name" value="DUF1841"/>
</dbReference>
<accession>A0A1W1E2G4</accession>
<dbReference type="Pfam" id="PF08897">
    <property type="entry name" value="DUF1841"/>
    <property type="match status" value="1"/>
</dbReference>
<evidence type="ECO:0000313" key="1">
    <source>
        <dbReference type="EMBL" id="SFV88119.1"/>
    </source>
</evidence>
<dbReference type="AlphaFoldDB" id="A0A1W1E2G4"/>
<organism evidence="1">
    <name type="scientific">hydrothermal vent metagenome</name>
    <dbReference type="NCBI Taxonomy" id="652676"/>
    <lineage>
        <taxon>unclassified sequences</taxon>
        <taxon>metagenomes</taxon>
        <taxon>ecological metagenomes</taxon>
    </lineage>
</organism>
<name>A0A1W1E2G4_9ZZZZ</name>
<gene>
    <name evidence="1" type="ORF">MNB_SUP05-SYMBIONT-7-279</name>
</gene>
<sequence>MLYTQDRTQQRQFLANAWQKFLDKKPLDPLEDQLTQVIKMHPEYHAYINNIESDYFPEQGEVNPFLHINLHLSLREQLSINQPAGIQDYYQKIINQLKDLHEAEHKMMDCIAEMIFSSQKNNIPMDHQAYIRCLEKQSHYTIYKN</sequence>
<dbReference type="EMBL" id="FPIA01000010">
    <property type="protein sequence ID" value="SFV88119.1"/>
    <property type="molecule type" value="Genomic_DNA"/>
</dbReference>
<evidence type="ECO:0008006" key="2">
    <source>
        <dbReference type="Google" id="ProtNLM"/>
    </source>
</evidence>